<feature type="compositionally biased region" description="Low complexity" evidence="2">
    <location>
        <begin position="32"/>
        <end position="41"/>
    </location>
</feature>
<evidence type="ECO:0000256" key="1">
    <source>
        <dbReference type="SAM" id="Coils"/>
    </source>
</evidence>
<proteinExistence type="predicted"/>
<feature type="region of interest" description="Disordered" evidence="2">
    <location>
        <begin position="514"/>
        <end position="577"/>
    </location>
</feature>
<feature type="compositionally biased region" description="Polar residues" evidence="2">
    <location>
        <begin position="363"/>
        <end position="372"/>
    </location>
</feature>
<dbReference type="OrthoDB" id="247749at2759"/>
<dbReference type="AlphaFoldDB" id="K2PAG2"/>
<feature type="coiled-coil region" evidence="1">
    <location>
        <begin position="462"/>
        <end position="489"/>
    </location>
</feature>
<organism evidence="3 4">
    <name type="scientific">Trypanosoma cruzi marinkellei</name>
    <dbReference type="NCBI Taxonomy" id="85056"/>
    <lineage>
        <taxon>Eukaryota</taxon>
        <taxon>Discoba</taxon>
        <taxon>Euglenozoa</taxon>
        <taxon>Kinetoplastea</taxon>
        <taxon>Metakinetoplastina</taxon>
        <taxon>Trypanosomatida</taxon>
        <taxon>Trypanosomatidae</taxon>
        <taxon>Trypanosoma</taxon>
        <taxon>Schizotrypanum</taxon>
    </lineage>
</organism>
<comment type="caution">
    <text evidence="3">The sequence shown here is derived from an EMBL/GenBank/DDBJ whole genome shotgun (WGS) entry which is preliminary data.</text>
</comment>
<feature type="region of interest" description="Disordered" evidence="2">
    <location>
        <begin position="1"/>
        <end position="41"/>
    </location>
</feature>
<keyword evidence="4" id="KW-1185">Reference proteome</keyword>
<dbReference type="PANTHER" id="PTHR39666:SF5">
    <property type="entry name" value="C2 DOMAIN-CONTAINING PROTEIN"/>
    <property type="match status" value="1"/>
</dbReference>
<evidence type="ECO:0000313" key="4">
    <source>
        <dbReference type="Proteomes" id="UP000007350"/>
    </source>
</evidence>
<protein>
    <submittedName>
        <fullName evidence="3">Uncharacterized protein</fullName>
    </submittedName>
</protein>
<gene>
    <name evidence="3" type="ORF">MOQ_001733</name>
</gene>
<feature type="compositionally biased region" description="Polar residues" evidence="2">
    <location>
        <begin position="536"/>
        <end position="548"/>
    </location>
</feature>
<dbReference type="Proteomes" id="UP000007350">
    <property type="component" value="Unassembled WGS sequence"/>
</dbReference>
<evidence type="ECO:0000313" key="3">
    <source>
        <dbReference type="EMBL" id="EKF38062.1"/>
    </source>
</evidence>
<evidence type="ECO:0000256" key="2">
    <source>
        <dbReference type="SAM" id="MobiDB-lite"/>
    </source>
</evidence>
<feature type="region of interest" description="Disordered" evidence="2">
    <location>
        <begin position="363"/>
        <end position="391"/>
    </location>
</feature>
<sequence>MGSIFSKKSGETPKAQTGKVKHASLPPPPPAAGAAAPNSKAAVGDAHATGFSADLEGRLRRFFAHYSPENVETVPLILRNWTGTEEELIKTLVKRYGPEPTDAAKPPAPLPTENTADASKMWEARFARHLLAYRPEILTRIRTILEHSKGREEATLMSFIKQMGPEPQGPLPDPTQDTKRIRTNEAPQNVVQEGGDVQPAEVTKAEQPVKVMETPVTTKDMTAEKVDSVEEKNVVPVHSLKRRLSSFLGVRVPEKLPALEEYLRQYAEDGEKLFDSLRENYGADPTEEETKEYFVRRLEGLYTCYKPESVASAASEVATHYGTEEEYLETRAKELDADPKMMFTMTIGTNEKTRAHLFEYVETGTQEPTQSDNNNNNNNEEEEKEEPKTNIEEVKVTAPPDVDIFQSEKQSNDIQEAPLCDEPILSTTDPLVAVENEPPIDNTPQLLQKTTSDTEEDVKQMTETLSHTVEEQQRQLAALQAEIDRLGSIMEDFQIFSPKKFSFSPAPVKKQQMECISVHSPSASPQISYKSRRSTETSLANNRNSSFDSHAYPHGSVDDLLPPPPPPRCRSTRDAFPATRQSAVKAPSFFVFRTPSPSRGVRTLAEMRLEYERERENISSAEKRLLARGVVL</sequence>
<reference evidence="3 4" key="1">
    <citation type="journal article" date="2012" name="BMC Genomics">
        <title>Comparative genomic analysis of human infective Trypanosoma cruzi lineages with the bat-restricted subspecies T. cruzi marinkellei.</title>
        <authorList>
            <person name="Franzen O."/>
            <person name="Talavera-Lopez C."/>
            <person name="Ochaya S."/>
            <person name="Butler C.E."/>
            <person name="Messenger L.A."/>
            <person name="Lewis M.D."/>
            <person name="Llewellyn M.S."/>
            <person name="Marinkelle C.J."/>
            <person name="Tyler K.M."/>
            <person name="Miles M.A."/>
            <person name="Andersson B."/>
        </authorList>
    </citation>
    <scope>NUCLEOTIDE SEQUENCE [LARGE SCALE GENOMIC DNA]</scope>
    <source>
        <strain evidence="3 4">B7</strain>
    </source>
</reference>
<dbReference type="EMBL" id="AHKC01007585">
    <property type="protein sequence ID" value="EKF38062.1"/>
    <property type="molecule type" value="Genomic_DNA"/>
</dbReference>
<dbReference type="PANTHER" id="PTHR39666">
    <property type="entry name" value="RANBP2-TYPE DOMAIN-CONTAINING PROTEIN"/>
    <property type="match status" value="1"/>
</dbReference>
<accession>K2PAG2</accession>
<keyword evidence="1" id="KW-0175">Coiled coil</keyword>
<feature type="compositionally biased region" description="Polar residues" evidence="2">
    <location>
        <begin position="519"/>
        <end position="529"/>
    </location>
</feature>
<name>K2PAG2_TRYCR</name>